<dbReference type="Proteomes" id="UP000184052">
    <property type="component" value="Unassembled WGS sequence"/>
</dbReference>
<dbReference type="InterPro" id="IPR036388">
    <property type="entry name" value="WH-like_DNA-bd_sf"/>
</dbReference>
<dbReference type="Pfam" id="PF03551">
    <property type="entry name" value="PadR"/>
    <property type="match status" value="1"/>
</dbReference>
<reference evidence="2 3" key="1">
    <citation type="submission" date="2016-11" db="EMBL/GenBank/DDBJ databases">
        <authorList>
            <person name="Jaros S."/>
            <person name="Januszkiewicz K."/>
            <person name="Wedrychowicz H."/>
        </authorList>
    </citation>
    <scope>NUCLEOTIDE SEQUENCE [LARGE SCALE GENOMIC DNA]</scope>
    <source>
        <strain evidence="2 3">DSM 17477</strain>
    </source>
</reference>
<dbReference type="PANTHER" id="PTHR33169:SF14">
    <property type="entry name" value="TRANSCRIPTIONAL REGULATOR RV3488"/>
    <property type="match status" value="1"/>
</dbReference>
<dbReference type="InterPro" id="IPR005149">
    <property type="entry name" value="Tscrpt_reg_PadR_N"/>
</dbReference>
<sequence>MVDRAQLLKGLLEGCILEIIQREETYGYKITSDLNDSGFKDLNEGSVYPVLIRLEKKGYIVSESKKSPLGPKRKYFTITDEGRGFLKSFKAVWKDISKVVDNIMKGGDLCE</sequence>
<dbReference type="STRING" id="1121476.SAMN02745751_00412"/>
<keyword evidence="3" id="KW-1185">Reference proteome</keyword>
<name>A0A1M6BMS2_9FIRM</name>
<evidence type="ECO:0000313" key="3">
    <source>
        <dbReference type="Proteomes" id="UP000184052"/>
    </source>
</evidence>
<dbReference type="InterPro" id="IPR052509">
    <property type="entry name" value="Metal_resp_DNA-bind_regulator"/>
</dbReference>
<dbReference type="InterPro" id="IPR036390">
    <property type="entry name" value="WH_DNA-bd_sf"/>
</dbReference>
<organism evidence="2 3">
    <name type="scientific">Dethiosulfatibacter aminovorans DSM 17477</name>
    <dbReference type="NCBI Taxonomy" id="1121476"/>
    <lineage>
        <taxon>Bacteria</taxon>
        <taxon>Bacillati</taxon>
        <taxon>Bacillota</taxon>
        <taxon>Tissierellia</taxon>
        <taxon>Dethiosulfatibacter</taxon>
    </lineage>
</organism>
<dbReference type="PANTHER" id="PTHR33169">
    <property type="entry name" value="PADR-FAMILY TRANSCRIPTIONAL REGULATOR"/>
    <property type="match status" value="1"/>
</dbReference>
<proteinExistence type="predicted"/>
<accession>A0A1M6BMS2</accession>
<dbReference type="OrthoDB" id="9808017at2"/>
<dbReference type="EMBL" id="FQZL01000005">
    <property type="protein sequence ID" value="SHI50039.1"/>
    <property type="molecule type" value="Genomic_DNA"/>
</dbReference>
<feature type="domain" description="Transcription regulator PadR N-terminal" evidence="1">
    <location>
        <begin position="16"/>
        <end position="87"/>
    </location>
</feature>
<gene>
    <name evidence="2" type="ORF">SAMN02745751_00412</name>
</gene>
<dbReference type="Gene3D" id="1.10.10.10">
    <property type="entry name" value="Winged helix-like DNA-binding domain superfamily/Winged helix DNA-binding domain"/>
    <property type="match status" value="1"/>
</dbReference>
<protein>
    <submittedName>
        <fullName evidence="2">Transcriptional regulator, PadR family</fullName>
    </submittedName>
</protein>
<evidence type="ECO:0000313" key="2">
    <source>
        <dbReference type="EMBL" id="SHI50039.1"/>
    </source>
</evidence>
<dbReference type="RefSeq" id="WP_073046383.1">
    <property type="nucleotide sequence ID" value="NZ_FQZL01000005.1"/>
</dbReference>
<dbReference type="SUPFAM" id="SSF46785">
    <property type="entry name" value="Winged helix' DNA-binding domain"/>
    <property type="match status" value="1"/>
</dbReference>
<evidence type="ECO:0000259" key="1">
    <source>
        <dbReference type="Pfam" id="PF03551"/>
    </source>
</evidence>
<dbReference type="AlphaFoldDB" id="A0A1M6BMS2"/>